<feature type="compositionally biased region" description="Basic and acidic residues" evidence="1">
    <location>
        <begin position="410"/>
        <end position="422"/>
    </location>
</feature>
<feature type="compositionally biased region" description="Low complexity" evidence="1">
    <location>
        <begin position="25"/>
        <end position="39"/>
    </location>
</feature>
<evidence type="ECO:0000256" key="1">
    <source>
        <dbReference type="SAM" id="MobiDB-lite"/>
    </source>
</evidence>
<reference evidence="2 3" key="1">
    <citation type="submission" date="2013-03" db="EMBL/GenBank/DDBJ databases">
        <title>The Genome Sequence of Capronia epimyces CBS 606.96.</title>
        <authorList>
            <consortium name="The Broad Institute Genomics Platform"/>
            <person name="Cuomo C."/>
            <person name="de Hoog S."/>
            <person name="Gorbushina A."/>
            <person name="Walker B."/>
            <person name="Young S.K."/>
            <person name="Zeng Q."/>
            <person name="Gargeya S."/>
            <person name="Fitzgerald M."/>
            <person name="Haas B."/>
            <person name="Abouelleil A."/>
            <person name="Allen A.W."/>
            <person name="Alvarado L."/>
            <person name="Arachchi H.M."/>
            <person name="Berlin A.M."/>
            <person name="Chapman S.B."/>
            <person name="Gainer-Dewar J."/>
            <person name="Goldberg J."/>
            <person name="Griggs A."/>
            <person name="Gujja S."/>
            <person name="Hansen M."/>
            <person name="Howarth C."/>
            <person name="Imamovic A."/>
            <person name="Ireland A."/>
            <person name="Larimer J."/>
            <person name="McCowan C."/>
            <person name="Murphy C."/>
            <person name="Pearson M."/>
            <person name="Poon T.W."/>
            <person name="Priest M."/>
            <person name="Roberts A."/>
            <person name="Saif S."/>
            <person name="Shea T."/>
            <person name="Sisk P."/>
            <person name="Sykes S."/>
            <person name="Wortman J."/>
            <person name="Nusbaum C."/>
            <person name="Birren B."/>
        </authorList>
    </citation>
    <scope>NUCLEOTIDE SEQUENCE [LARGE SCALE GENOMIC DNA]</scope>
    <source>
        <strain evidence="2 3">CBS 606.96</strain>
    </source>
</reference>
<evidence type="ECO:0000313" key="2">
    <source>
        <dbReference type="EMBL" id="EXJ91995.1"/>
    </source>
</evidence>
<protein>
    <submittedName>
        <fullName evidence="2">Uncharacterized protein</fullName>
    </submittedName>
</protein>
<feature type="compositionally biased region" description="Basic and acidic residues" evidence="1">
    <location>
        <begin position="237"/>
        <end position="247"/>
    </location>
</feature>
<evidence type="ECO:0000313" key="3">
    <source>
        <dbReference type="Proteomes" id="UP000019478"/>
    </source>
</evidence>
<name>W9YQQ7_9EURO</name>
<feature type="region of interest" description="Disordered" evidence="1">
    <location>
        <begin position="474"/>
        <end position="504"/>
    </location>
</feature>
<feature type="compositionally biased region" description="Basic and acidic residues" evidence="1">
    <location>
        <begin position="298"/>
        <end position="312"/>
    </location>
</feature>
<dbReference type="EMBL" id="AMGY01000001">
    <property type="protein sequence ID" value="EXJ91995.1"/>
    <property type="molecule type" value="Genomic_DNA"/>
</dbReference>
<proteinExistence type="predicted"/>
<feature type="compositionally biased region" description="Basic and acidic residues" evidence="1">
    <location>
        <begin position="383"/>
        <end position="401"/>
    </location>
</feature>
<dbReference type="HOGENOM" id="CLU_444829_0_0_1"/>
<dbReference type="GeneID" id="19164685"/>
<feature type="compositionally biased region" description="Polar residues" evidence="1">
    <location>
        <begin position="40"/>
        <end position="69"/>
    </location>
</feature>
<feature type="compositionally biased region" description="Polar residues" evidence="1">
    <location>
        <begin position="171"/>
        <end position="181"/>
    </location>
</feature>
<feature type="region of interest" description="Disordered" evidence="1">
    <location>
        <begin position="1"/>
        <end position="224"/>
    </location>
</feature>
<dbReference type="AlphaFoldDB" id="W9YQQ7"/>
<accession>W9YQQ7</accession>
<organism evidence="2 3">
    <name type="scientific">Capronia epimyces CBS 606.96</name>
    <dbReference type="NCBI Taxonomy" id="1182542"/>
    <lineage>
        <taxon>Eukaryota</taxon>
        <taxon>Fungi</taxon>
        <taxon>Dikarya</taxon>
        <taxon>Ascomycota</taxon>
        <taxon>Pezizomycotina</taxon>
        <taxon>Eurotiomycetes</taxon>
        <taxon>Chaetothyriomycetidae</taxon>
        <taxon>Chaetothyriales</taxon>
        <taxon>Herpotrichiellaceae</taxon>
        <taxon>Capronia</taxon>
    </lineage>
</organism>
<feature type="compositionally biased region" description="Polar residues" evidence="1">
    <location>
        <begin position="151"/>
        <end position="163"/>
    </location>
</feature>
<sequence>MASGGSCNPSSTLSPKQRFQAHVRTLSSDSISTSGSQTSPQRSPELQHVSSLRVQSRESPSLYQASRPNSVYKFGDEPPFIRQEREAWSRASPSRQRGDISPQMYILPPPEQERPAMQPAKHMKETNGFAPLAGPIDVDARLKTGQRHNHNSNQERQYSSRNSKFAEGSMNERSTGVSSTWLEHESDSCISDTESDNDSTPRASPQRSSVDLEEFKPAAVTPATLRQRLFKIGTAFKSHEHARKQVESETQPEGEKNKKKKGLRKSISMWNIHNVGGKMKTFGGSSTDLTPKAATQDKTLEVLNDRKRKAEEAYAQQFGPKKRKSNVGQETNLHEQAPEKTPSATGGRPVSRRESKTPIKKRRTAQPAPVEITADCDIVGSHSDIDHHKRPSRRELEKENQQLRAMLRQQHQEPVLELKDSQPKPTSTSLQPPAESGHESDMIPAKLSCKKPNQKPRRELPPIPQIPERIVLKNLSNTRQQPQAKAKNMNNNANTNTSPNHIPHIGPDAAKEVKPISAVPLGLPRPFSVILEEDEEAEIKSPSPQCARRLESGEVEKIKIHGPTALQMKGVKREQWEWPEDVF</sequence>
<feature type="compositionally biased region" description="Polar residues" evidence="1">
    <location>
        <begin position="474"/>
        <end position="483"/>
    </location>
</feature>
<feature type="compositionally biased region" description="Polar residues" evidence="1">
    <location>
        <begin position="188"/>
        <end position="209"/>
    </location>
</feature>
<feature type="compositionally biased region" description="Low complexity" evidence="1">
    <location>
        <begin position="484"/>
        <end position="497"/>
    </location>
</feature>
<keyword evidence="3" id="KW-1185">Reference proteome</keyword>
<dbReference type="eggNOG" id="ENOG502R9K6">
    <property type="taxonomic scope" value="Eukaryota"/>
</dbReference>
<feature type="region of interest" description="Disordered" evidence="1">
    <location>
        <begin position="236"/>
        <end position="462"/>
    </location>
</feature>
<dbReference type="RefSeq" id="XP_007728885.1">
    <property type="nucleotide sequence ID" value="XM_007730695.1"/>
</dbReference>
<comment type="caution">
    <text evidence="2">The sequence shown here is derived from an EMBL/GenBank/DDBJ whole genome shotgun (WGS) entry which is preliminary data.</text>
</comment>
<feature type="compositionally biased region" description="Polar residues" evidence="1">
    <location>
        <begin position="1"/>
        <end position="17"/>
    </location>
</feature>
<dbReference type="Proteomes" id="UP000019478">
    <property type="component" value="Unassembled WGS sequence"/>
</dbReference>
<gene>
    <name evidence="2" type="ORF">A1O3_00545</name>
</gene>
<dbReference type="OrthoDB" id="4152101at2759"/>